<protein>
    <submittedName>
        <fullName evidence="2">Uncharacterized protein</fullName>
    </submittedName>
</protein>
<keyword evidence="1" id="KW-0472">Membrane</keyword>
<comment type="caution">
    <text evidence="2">The sequence shown here is derived from an EMBL/GenBank/DDBJ whole genome shotgun (WGS) entry which is preliminary data.</text>
</comment>
<dbReference type="Proteomes" id="UP000258379">
    <property type="component" value="Unassembled WGS sequence"/>
</dbReference>
<gene>
    <name evidence="2" type="ORF">CG405_07705</name>
</gene>
<proteinExistence type="predicted"/>
<evidence type="ECO:0000256" key="1">
    <source>
        <dbReference type="SAM" id="Phobius"/>
    </source>
</evidence>
<reference evidence="2 3" key="1">
    <citation type="submission" date="2017-07" db="EMBL/GenBank/DDBJ databases">
        <title>A comparative genomics approach to explaining the enigmatic role of Gardnerella vaginalis in the vaginal microbiome.</title>
        <authorList>
            <person name="Vancuren S.J."/>
            <person name="Hill J.E."/>
        </authorList>
    </citation>
    <scope>NUCLEOTIDE SEQUENCE [LARGE SCALE GENOMIC DNA]</scope>
    <source>
        <strain evidence="2 3">WP023</strain>
    </source>
</reference>
<feature type="transmembrane region" description="Helical" evidence="1">
    <location>
        <begin position="40"/>
        <end position="59"/>
    </location>
</feature>
<evidence type="ECO:0000313" key="3">
    <source>
        <dbReference type="Proteomes" id="UP000258379"/>
    </source>
</evidence>
<feature type="non-terminal residue" evidence="2">
    <location>
        <position position="1"/>
    </location>
</feature>
<organism evidence="2 3">
    <name type="scientific">Gardnerella vaginalis</name>
    <dbReference type="NCBI Taxonomy" id="2702"/>
    <lineage>
        <taxon>Bacteria</taxon>
        <taxon>Bacillati</taxon>
        <taxon>Actinomycetota</taxon>
        <taxon>Actinomycetes</taxon>
        <taxon>Bifidobacteriales</taxon>
        <taxon>Bifidobacteriaceae</taxon>
        <taxon>Gardnerella</taxon>
    </lineage>
</organism>
<keyword evidence="1" id="KW-0812">Transmembrane</keyword>
<evidence type="ECO:0000313" key="2">
    <source>
        <dbReference type="EMBL" id="RFT27155.1"/>
    </source>
</evidence>
<name>A0A3E2C650_GARVA</name>
<dbReference type="EMBL" id="NNRU01000007">
    <property type="protein sequence ID" value="RFT27155.1"/>
    <property type="molecule type" value="Genomic_DNA"/>
</dbReference>
<accession>A0A3E2C650</accession>
<keyword evidence="1" id="KW-1133">Transmembrane helix</keyword>
<dbReference type="AlphaFoldDB" id="A0A3E2C650"/>
<sequence>TKNNPKNKQKTIKNTKPGSVENKIDGQLTHNCPSIQSLSILYLFFTYFYLRYFLVILTIF</sequence>